<proteinExistence type="inferred from homology"/>
<reference evidence="14" key="3">
    <citation type="submission" date="2025-08" db="UniProtKB">
        <authorList>
            <consortium name="RefSeq"/>
        </authorList>
    </citation>
    <scope>IDENTIFICATION</scope>
    <source>
        <strain evidence="14">CBS 342.82</strain>
    </source>
</reference>
<evidence type="ECO:0000256" key="5">
    <source>
        <dbReference type="ARBA" id="ARBA00022694"/>
    </source>
</evidence>
<evidence type="ECO:0000256" key="4">
    <source>
        <dbReference type="ARBA" id="ARBA00012477"/>
    </source>
</evidence>
<dbReference type="EC" id="3.1.26.11" evidence="4"/>
<gene>
    <name evidence="14" type="ORF">K489DRAFT_403900</name>
</gene>
<keyword evidence="7" id="KW-0479">Metal-binding</keyword>
<name>A0A6J3LX43_9PEZI</name>
<dbReference type="InterPro" id="IPR036866">
    <property type="entry name" value="RibonucZ/Hydroxyglut_hydro"/>
</dbReference>
<dbReference type="PANTHER" id="PTHR12553:SF49">
    <property type="entry name" value="ZINC PHOSPHODIESTERASE ELAC PROTEIN 2"/>
    <property type="match status" value="1"/>
</dbReference>
<organism evidence="14">
    <name type="scientific">Dissoconium aciculare CBS 342.82</name>
    <dbReference type="NCBI Taxonomy" id="1314786"/>
    <lineage>
        <taxon>Eukaryota</taxon>
        <taxon>Fungi</taxon>
        <taxon>Dikarya</taxon>
        <taxon>Ascomycota</taxon>
        <taxon>Pezizomycotina</taxon>
        <taxon>Dothideomycetes</taxon>
        <taxon>Dothideomycetidae</taxon>
        <taxon>Mycosphaerellales</taxon>
        <taxon>Dissoconiaceae</taxon>
        <taxon>Dissoconium</taxon>
    </lineage>
</organism>
<dbReference type="InterPro" id="IPR047151">
    <property type="entry name" value="RNZ2-like"/>
</dbReference>
<dbReference type="GO" id="GO:0042781">
    <property type="term" value="F:3'-tRNA processing endoribonuclease activity"/>
    <property type="evidence" value="ECO:0007669"/>
    <property type="project" value="UniProtKB-EC"/>
</dbReference>
<keyword evidence="10" id="KW-0862">Zinc</keyword>
<dbReference type="Proteomes" id="UP000504637">
    <property type="component" value="Unplaced"/>
</dbReference>
<feature type="region of interest" description="Disordered" evidence="11">
    <location>
        <begin position="1216"/>
        <end position="1249"/>
    </location>
</feature>
<evidence type="ECO:0000256" key="8">
    <source>
        <dbReference type="ARBA" id="ARBA00022759"/>
    </source>
</evidence>
<reference evidence="14" key="1">
    <citation type="submission" date="2020-01" db="EMBL/GenBank/DDBJ databases">
        <authorList>
            <consortium name="DOE Joint Genome Institute"/>
            <person name="Haridas S."/>
            <person name="Albert R."/>
            <person name="Binder M."/>
            <person name="Bloem J."/>
            <person name="Labutti K."/>
            <person name="Salamov A."/>
            <person name="Andreopoulos B."/>
            <person name="Baker S.E."/>
            <person name="Barry K."/>
            <person name="Bills G."/>
            <person name="Bluhm B.H."/>
            <person name="Cannon C."/>
            <person name="Castanera R."/>
            <person name="Culley D.E."/>
            <person name="Daum C."/>
            <person name="Ezra D."/>
            <person name="Gonzalez J.B."/>
            <person name="Henrissat B."/>
            <person name="Kuo A."/>
            <person name="Liang C."/>
            <person name="Lipzen A."/>
            <person name="Lutzoni F."/>
            <person name="Magnuson J."/>
            <person name="Mondo S."/>
            <person name="Nolan M."/>
            <person name="Ohm R."/>
            <person name="Pangilinan J."/>
            <person name="Park H.-J."/>
            <person name="Ramirez L."/>
            <person name="Alfaro M."/>
            <person name="Sun H."/>
            <person name="Tritt A."/>
            <person name="Yoshinaga Y."/>
            <person name="Zwiers L.-H."/>
            <person name="Turgeon B.G."/>
            <person name="Goodwin S.B."/>
            <person name="Spatafora J.W."/>
            <person name="Crous P.W."/>
            <person name="Grigoriev I.V."/>
        </authorList>
    </citation>
    <scope>NUCLEOTIDE SEQUENCE</scope>
    <source>
        <strain evidence="14">CBS 342.82</strain>
    </source>
</reference>
<dbReference type="Gene3D" id="3.60.15.10">
    <property type="entry name" value="Ribonuclease Z/Hydroxyacylglutathione hydrolase-like"/>
    <property type="match status" value="2"/>
</dbReference>
<feature type="compositionally biased region" description="Basic residues" evidence="11">
    <location>
        <begin position="1377"/>
        <end position="1387"/>
    </location>
</feature>
<comment type="similarity">
    <text evidence="3">Belongs to the RNase Z family.</text>
</comment>
<evidence type="ECO:0000256" key="10">
    <source>
        <dbReference type="ARBA" id="ARBA00022833"/>
    </source>
</evidence>
<evidence type="ECO:0000256" key="1">
    <source>
        <dbReference type="ARBA" id="ARBA00000402"/>
    </source>
</evidence>
<dbReference type="RefSeq" id="XP_033456910.1">
    <property type="nucleotide sequence ID" value="XM_033607101.1"/>
</dbReference>
<evidence type="ECO:0000256" key="6">
    <source>
        <dbReference type="ARBA" id="ARBA00022722"/>
    </source>
</evidence>
<keyword evidence="5" id="KW-0819">tRNA processing</keyword>
<feature type="domain" description="tRNase Z endonuclease" evidence="12">
    <location>
        <begin position="331"/>
        <end position="393"/>
    </location>
</feature>
<dbReference type="SUPFAM" id="SSF56281">
    <property type="entry name" value="Metallo-hydrolase/oxidoreductase"/>
    <property type="match status" value="2"/>
</dbReference>
<feature type="region of interest" description="Disordered" evidence="11">
    <location>
        <begin position="1358"/>
        <end position="1387"/>
    </location>
</feature>
<dbReference type="PANTHER" id="PTHR12553">
    <property type="entry name" value="ZINC PHOSPHODIESTERASE ELAC PROTEIN 2"/>
    <property type="match status" value="1"/>
</dbReference>
<evidence type="ECO:0000256" key="11">
    <source>
        <dbReference type="SAM" id="MobiDB-lite"/>
    </source>
</evidence>
<dbReference type="GeneID" id="54364901"/>
<evidence type="ECO:0000256" key="2">
    <source>
        <dbReference type="ARBA" id="ARBA00001947"/>
    </source>
</evidence>
<evidence type="ECO:0000256" key="7">
    <source>
        <dbReference type="ARBA" id="ARBA00022723"/>
    </source>
</evidence>
<evidence type="ECO:0000256" key="9">
    <source>
        <dbReference type="ARBA" id="ARBA00022801"/>
    </source>
</evidence>
<dbReference type="GO" id="GO:0046872">
    <property type="term" value="F:metal ion binding"/>
    <property type="evidence" value="ECO:0007669"/>
    <property type="project" value="UniProtKB-KW"/>
</dbReference>
<dbReference type="Pfam" id="PF13691">
    <property type="entry name" value="Lactamase_B_4"/>
    <property type="match status" value="1"/>
</dbReference>
<evidence type="ECO:0000313" key="13">
    <source>
        <dbReference type="Proteomes" id="UP000504637"/>
    </source>
</evidence>
<feature type="region of interest" description="Disordered" evidence="11">
    <location>
        <begin position="196"/>
        <end position="217"/>
    </location>
</feature>
<dbReference type="InterPro" id="IPR027794">
    <property type="entry name" value="tRNase_Z_dom"/>
</dbReference>
<comment type="catalytic activity">
    <reaction evidence="1">
        <text>Endonucleolytic cleavage of RNA, removing extra 3' nucleotides from tRNA precursor, generating 3' termini of tRNAs. A 3'-hydroxy group is left at the tRNA terminus and a 5'-phosphoryl group is left at the trailer molecule.</text>
        <dbReference type="EC" id="3.1.26.11"/>
    </reaction>
</comment>
<comment type="cofactor">
    <cofactor evidence="2">
        <name>Zn(2+)</name>
        <dbReference type="ChEBI" id="CHEBI:29105"/>
    </cofactor>
</comment>
<keyword evidence="6" id="KW-0540">Nuclease</keyword>
<dbReference type="GO" id="GO:1990180">
    <property type="term" value="P:mitochondrial tRNA 3'-end processing"/>
    <property type="evidence" value="ECO:0007669"/>
    <property type="project" value="TreeGrafter"/>
</dbReference>
<keyword evidence="13" id="KW-1185">Reference proteome</keyword>
<dbReference type="GO" id="GO:0005739">
    <property type="term" value="C:mitochondrion"/>
    <property type="evidence" value="ECO:0007669"/>
    <property type="project" value="TreeGrafter"/>
</dbReference>
<dbReference type="Pfam" id="PF23023">
    <property type="entry name" value="Anti-Pycsar_Apyc1"/>
    <property type="match status" value="1"/>
</dbReference>
<reference evidence="14" key="2">
    <citation type="submission" date="2020-04" db="EMBL/GenBank/DDBJ databases">
        <authorList>
            <consortium name="NCBI Genome Project"/>
        </authorList>
    </citation>
    <scope>NUCLEOTIDE SEQUENCE</scope>
    <source>
        <strain evidence="14">CBS 342.82</strain>
    </source>
</reference>
<evidence type="ECO:0000313" key="14">
    <source>
        <dbReference type="RefSeq" id="XP_033456910.1"/>
    </source>
</evidence>
<keyword evidence="9" id="KW-0378">Hydrolase</keyword>
<dbReference type="OrthoDB" id="527344at2759"/>
<dbReference type="CDD" id="cd07718">
    <property type="entry name" value="RNaseZ_ELAC1_ELAC2-C-term-like_MBL-fold"/>
    <property type="match status" value="1"/>
</dbReference>
<accession>A0A6J3LX43</accession>
<sequence>MMRPRAEFICVSRLRISISLSWRKIAQLLTENVHWDRKRPTNSHTVTAASQRRHVGHGIVMPCRMMSSVLGELFRDSRNFDANLIKCPKFAMETQACEGVQDTTSALAFRIKTAATLATSIPRSIPLLTRSTITSARWIRARITTIDSTPLHFFTTRCTRKWLHDTSSRRSKKPAIWKPNEIDQKSKNTLQRLQSLLQSEPETPRTETLSQSSSTARWNKQSELAELNDILSDEEEQDHLVTEQFVDHALPLITHIQPRTIKVPESPVVRWKRRGGAYFERYHKTVERSESICDPSTIAFLKDHVKKLQIPARIAKAPELPFAGIMHSFVQVITTPTADTPGTTLLLHFAKKRYIIGSLAEGTQRAAVQFGARLLKVQDFFVTGRTEWRNVGGTIGMILTLADSLASSQHSALEETMKKLRAKAKREGYADDVGKMRRLEGEVKKKHSGRINFFGPPNMNYMLATTRRFVFRRGMPVDIHEIRSPQTSGSVEDRNDEWAPTWMDENIKVWAMANLPSNASTRRANSSVSPRKRSLEEAFAAETTPNVDKEMGNLNDIVEDMTAEDRNYLTVKAVVGEMFDSAWRLDTLHETLLSAVKLPATIFVRDATTHKIVRYSGPLPDGKTTLPDPDLKVLVRRPWPGALVESLPPATPAKESVSYIIRCQFQRGKFNAKRAKELGLQSGPNFRKLTQGESVVNDAGETITPEMVLSAGKEGGGVAVIDIPHVDYIEGTLGRPEWHEPKVMAGVGGMFWMCGPDVAKHPRIHTFMQQFKHLEHSVASPDYCPNNIALEGTASSTVMLRKLDPDRYSIPVHDGTTPDGTLLRGATENAVITAQNHPLPEGVHIAARGHTLDLEPSIKYDSSNAAPAFVVADAEAEVPDDAIAEADKARAAIASVDEKMEAWINSLPPGSKDVEIITLGTGSALPSKYRNVSATLVLVPNWGNILFDCGENTLGQMKRVFTETELKQVLRDLKILSISHMHADHHLGTAAVIKAWYQEVHGGQPGPTQAPTETTSKIDIDKLFRDDRRLAVVSETAMQAWLYEYSCIEDYGYSRIAPIVLTPTRKYFDGDGPGTRPPLHWFTLSSALDSLSEKARVARLSATRVPLSLLNLTNLEAAQVVHCHGARAVSITLPSGFKISFSGDCRPSRDFARIGRGSTVCIHEATFDDELKGDALAKKHSTTSEALHIAESMNARACVLTHFSQRYQKVPILERGEGEELDPNTASTAPPAVDGDDVDMSRPADAIDDAPDAEALYEGAPEEDMTYADQKGSAGADSVGQQYDLEDAKKPKLAREGSNPGEPVKLRLKSDMKVCVAFDYMRVKVGDIGHMEKFTPALVKLFEAAEAEDSVLLFEADEADETGIDGTGNQQQDKKQDRKKKGGRRNN</sequence>
<evidence type="ECO:0000259" key="12">
    <source>
        <dbReference type="Pfam" id="PF13691"/>
    </source>
</evidence>
<keyword evidence="8" id="KW-0255">Endonuclease</keyword>
<protein>
    <recommendedName>
        <fullName evidence="4">ribonuclease Z</fullName>
        <ecNumber evidence="4">3.1.26.11</ecNumber>
    </recommendedName>
</protein>
<evidence type="ECO:0000256" key="3">
    <source>
        <dbReference type="ARBA" id="ARBA00007823"/>
    </source>
</evidence>